<evidence type="ECO:0000256" key="7">
    <source>
        <dbReference type="ARBA" id="ARBA00023008"/>
    </source>
</evidence>
<feature type="signal peptide" evidence="10">
    <location>
        <begin position="1"/>
        <end position="31"/>
    </location>
</feature>
<comment type="caution">
    <text evidence="13">The sequence shown here is derived from an EMBL/GenBank/DDBJ whole genome shotgun (WGS) entry which is preliminary data.</text>
</comment>
<feature type="domain" description="Copper resistance protein D" evidence="12">
    <location>
        <begin position="343"/>
        <end position="434"/>
    </location>
</feature>
<feature type="chain" id="PRO_5045216874" evidence="10">
    <location>
        <begin position="32"/>
        <end position="553"/>
    </location>
</feature>
<keyword evidence="14" id="KW-1185">Reference proteome</keyword>
<evidence type="ECO:0000259" key="11">
    <source>
        <dbReference type="Pfam" id="PF04234"/>
    </source>
</evidence>
<reference evidence="13 14" key="1">
    <citation type="submission" date="2024-03" db="EMBL/GenBank/DDBJ databases">
        <title>Human intestinal bacterial collection.</title>
        <authorList>
            <person name="Pauvert C."/>
            <person name="Hitch T.C.A."/>
            <person name="Clavel T."/>
        </authorList>
    </citation>
    <scope>NUCLEOTIDE SEQUENCE [LARGE SCALE GENOMIC DNA]</scope>
    <source>
        <strain evidence="13 14">CLA-SR-H024</strain>
    </source>
</reference>
<gene>
    <name evidence="13" type="ORF">WMO63_19660</name>
</gene>
<dbReference type="InterPro" id="IPR008457">
    <property type="entry name" value="Cu-R_CopD_dom"/>
</dbReference>
<feature type="transmembrane region" description="Helical" evidence="9">
    <location>
        <begin position="420"/>
        <end position="438"/>
    </location>
</feature>
<dbReference type="PANTHER" id="PTHR34820:SF4">
    <property type="entry name" value="INNER MEMBRANE PROTEIN YEBZ"/>
    <property type="match status" value="1"/>
</dbReference>
<evidence type="ECO:0000256" key="6">
    <source>
        <dbReference type="ARBA" id="ARBA00022989"/>
    </source>
</evidence>
<dbReference type="InterPro" id="IPR007348">
    <property type="entry name" value="CopC_dom"/>
</dbReference>
<feature type="transmembrane region" description="Helical" evidence="9">
    <location>
        <begin position="195"/>
        <end position="220"/>
    </location>
</feature>
<evidence type="ECO:0000256" key="8">
    <source>
        <dbReference type="ARBA" id="ARBA00023136"/>
    </source>
</evidence>
<organism evidence="13 14">
    <name type="scientific">Niallia hominis</name>
    <dbReference type="NCBI Taxonomy" id="3133173"/>
    <lineage>
        <taxon>Bacteria</taxon>
        <taxon>Bacillati</taxon>
        <taxon>Bacillota</taxon>
        <taxon>Bacilli</taxon>
        <taxon>Bacillales</taxon>
        <taxon>Bacillaceae</taxon>
        <taxon>Niallia</taxon>
    </lineage>
</organism>
<evidence type="ECO:0000256" key="9">
    <source>
        <dbReference type="SAM" id="Phobius"/>
    </source>
</evidence>
<dbReference type="Gene3D" id="2.60.40.1220">
    <property type="match status" value="1"/>
</dbReference>
<dbReference type="Pfam" id="PF05425">
    <property type="entry name" value="CopD"/>
    <property type="match status" value="1"/>
</dbReference>
<evidence type="ECO:0000256" key="4">
    <source>
        <dbReference type="ARBA" id="ARBA00022723"/>
    </source>
</evidence>
<keyword evidence="3 9" id="KW-0812">Transmembrane</keyword>
<proteinExistence type="predicted"/>
<evidence type="ECO:0000313" key="14">
    <source>
        <dbReference type="Proteomes" id="UP001465426"/>
    </source>
</evidence>
<keyword evidence="7" id="KW-0186">Copper</keyword>
<keyword evidence="5 10" id="KW-0732">Signal</keyword>
<keyword evidence="8 9" id="KW-0472">Membrane</keyword>
<feature type="transmembrane region" description="Helical" evidence="9">
    <location>
        <begin position="384"/>
        <end position="408"/>
    </location>
</feature>
<dbReference type="InterPro" id="IPR014756">
    <property type="entry name" value="Ig_E-set"/>
</dbReference>
<dbReference type="EMBL" id="JBBMFN010000068">
    <property type="protein sequence ID" value="MEQ2467881.1"/>
    <property type="molecule type" value="Genomic_DNA"/>
</dbReference>
<feature type="transmembrane region" description="Helical" evidence="9">
    <location>
        <begin position="346"/>
        <end position="369"/>
    </location>
</feature>
<accession>A0ABV1F3F7</accession>
<dbReference type="SUPFAM" id="SSF81296">
    <property type="entry name" value="E set domains"/>
    <property type="match status" value="1"/>
</dbReference>
<dbReference type="InterPro" id="IPR014755">
    <property type="entry name" value="Cu-Rt/internalin_Ig-like"/>
</dbReference>
<keyword evidence="4" id="KW-0479">Metal-binding</keyword>
<sequence>MKKVKWKKLLMLQLAALIFYFIGVNTVSAHAYITNSTPNENEILETAPKNVYIEFNEKIQTGFTILNVLNSSGERVDQKNVKIDPKTEKSMTVDLQPDLPNDIYTVEWRVVSADGHSVSGMIPFSIGELPEGTAFPTQQENGNMFTFISTMINKGFLYIGFSLYMGILLFYLIWYKGKKLSNSLIKRTQTVSITAIALLAISIISSIFIQTQSYAGGGLLASLSISNLLETLKSTKEGTIWILQTILLVILYLSHLYIWKMETYTDRKRLTIPGLAFLGIMLSKAFLGHPSSSPYETVAILFDFTHLVAASIWLGGMLVILLFLREGIFASEGEGHDLYWSSMERYSLWALFSVAALCISGAINASLLIPDFHSLVSTTYGKVLLIKVALLVFMLIFGAYHLVSRLLLKKKEFYKVSIKIEITLGILVLLVTSVFTQIQTPTLPIDLPFYEEAELGYNENISLSITPKKTGVQNQYEVFVFDNSRNPIDPIEQITIGLINGENETSFPLTKEKEGHYFAENLLLNQPGNLEVEIHVLTDELESLDYSFKMQVR</sequence>
<evidence type="ECO:0000256" key="1">
    <source>
        <dbReference type="ARBA" id="ARBA00004651"/>
    </source>
</evidence>
<evidence type="ECO:0000256" key="5">
    <source>
        <dbReference type="ARBA" id="ARBA00022729"/>
    </source>
</evidence>
<feature type="domain" description="CopC" evidence="11">
    <location>
        <begin position="30"/>
        <end position="126"/>
    </location>
</feature>
<feature type="transmembrane region" description="Helical" evidence="9">
    <location>
        <begin position="270"/>
        <end position="287"/>
    </location>
</feature>
<dbReference type="RefSeq" id="WP_031538674.1">
    <property type="nucleotide sequence ID" value="NZ_JBBMFN010000068.1"/>
</dbReference>
<feature type="transmembrane region" description="Helical" evidence="9">
    <location>
        <begin position="240"/>
        <end position="258"/>
    </location>
</feature>
<evidence type="ECO:0000256" key="10">
    <source>
        <dbReference type="SAM" id="SignalP"/>
    </source>
</evidence>
<dbReference type="Pfam" id="PF04234">
    <property type="entry name" value="CopC"/>
    <property type="match status" value="1"/>
</dbReference>
<comment type="subcellular location">
    <subcellularLocation>
        <location evidence="1">Cell membrane</location>
        <topology evidence="1">Multi-pass membrane protein</topology>
    </subcellularLocation>
</comment>
<dbReference type="InterPro" id="IPR032694">
    <property type="entry name" value="CopC/D"/>
</dbReference>
<feature type="transmembrane region" description="Helical" evidence="9">
    <location>
        <begin position="155"/>
        <end position="174"/>
    </location>
</feature>
<evidence type="ECO:0000256" key="3">
    <source>
        <dbReference type="ARBA" id="ARBA00022692"/>
    </source>
</evidence>
<evidence type="ECO:0000259" key="12">
    <source>
        <dbReference type="Pfam" id="PF05425"/>
    </source>
</evidence>
<evidence type="ECO:0000256" key="2">
    <source>
        <dbReference type="ARBA" id="ARBA00022475"/>
    </source>
</evidence>
<dbReference type="Proteomes" id="UP001465426">
    <property type="component" value="Unassembled WGS sequence"/>
</dbReference>
<protein>
    <submittedName>
        <fullName evidence="13">Copper resistance CopC/CopD family protein</fullName>
    </submittedName>
</protein>
<evidence type="ECO:0000313" key="13">
    <source>
        <dbReference type="EMBL" id="MEQ2467881.1"/>
    </source>
</evidence>
<keyword evidence="6 9" id="KW-1133">Transmembrane helix</keyword>
<dbReference type="PANTHER" id="PTHR34820">
    <property type="entry name" value="INNER MEMBRANE PROTEIN YEBZ"/>
    <property type="match status" value="1"/>
</dbReference>
<name>A0ABV1F3F7_9BACI</name>
<feature type="transmembrane region" description="Helical" evidence="9">
    <location>
        <begin position="307"/>
        <end position="325"/>
    </location>
</feature>
<keyword evidence="2" id="KW-1003">Cell membrane</keyword>